<dbReference type="EMBL" id="BOPO01000077">
    <property type="protein sequence ID" value="GIL28787.1"/>
    <property type="molecule type" value="Genomic_DNA"/>
</dbReference>
<protein>
    <recommendedName>
        <fullName evidence="1">DUF397 domain-containing protein</fullName>
    </recommendedName>
</protein>
<feature type="domain" description="DUF397" evidence="1">
    <location>
        <begin position="10"/>
        <end position="27"/>
    </location>
</feature>
<name>A0A8J4AGH3_9ACTN</name>
<dbReference type="Proteomes" id="UP000614996">
    <property type="component" value="Unassembled WGS sequence"/>
</dbReference>
<dbReference type="InterPro" id="IPR007278">
    <property type="entry name" value="DUF397"/>
</dbReference>
<accession>A0A8J4AGH3</accession>
<gene>
    <name evidence="2" type="ORF">NUM_40410</name>
</gene>
<organism evidence="2 3">
    <name type="scientific">Actinocatenispora comari</name>
    <dbReference type="NCBI Taxonomy" id="2807577"/>
    <lineage>
        <taxon>Bacteria</taxon>
        <taxon>Bacillati</taxon>
        <taxon>Actinomycetota</taxon>
        <taxon>Actinomycetes</taxon>
        <taxon>Micromonosporales</taxon>
        <taxon>Micromonosporaceae</taxon>
        <taxon>Actinocatenispora</taxon>
    </lineage>
</organism>
<sequence length="91" mass="9768">MTSDLTGAIWRKSSRSNGSTTCVEVATNLVDVTWRKSSRSNGSTNCVEVAEGIGVVGVRDSKDWQGPALAVHPAAWQAFLGLVTAEHREPR</sequence>
<dbReference type="RefSeq" id="WP_207126500.1">
    <property type="nucleotide sequence ID" value="NZ_BOPO01000077.1"/>
</dbReference>
<evidence type="ECO:0000259" key="1">
    <source>
        <dbReference type="Pfam" id="PF04149"/>
    </source>
</evidence>
<comment type="caution">
    <text evidence="2">The sequence shown here is derived from an EMBL/GenBank/DDBJ whole genome shotgun (WGS) entry which is preliminary data.</text>
</comment>
<evidence type="ECO:0000313" key="2">
    <source>
        <dbReference type="EMBL" id="GIL28787.1"/>
    </source>
</evidence>
<dbReference type="Pfam" id="PF04149">
    <property type="entry name" value="DUF397"/>
    <property type="match status" value="2"/>
</dbReference>
<reference evidence="3" key="1">
    <citation type="journal article" date="2021" name="Int. J. Syst. Evol. Microbiol.">
        <title>Actinocatenispora comari sp. nov., an endophytic actinomycete isolated from aerial parts of Comarum salesowianum.</title>
        <authorList>
            <person name="Oyunbileg N."/>
            <person name="Iizaka Y."/>
            <person name="Hamada M."/>
            <person name="Davaapurev B.O."/>
            <person name="Fukumoto A."/>
            <person name="Tsetseg B."/>
            <person name="Kato F."/>
            <person name="Tamura T."/>
            <person name="Batkhuu J."/>
            <person name="Anzai Y."/>
        </authorList>
    </citation>
    <scope>NUCLEOTIDE SEQUENCE [LARGE SCALE GENOMIC DNA]</scope>
    <source>
        <strain evidence="3">NUM-2625</strain>
    </source>
</reference>
<feature type="domain" description="DUF397" evidence="1">
    <location>
        <begin position="33"/>
        <end position="82"/>
    </location>
</feature>
<evidence type="ECO:0000313" key="3">
    <source>
        <dbReference type="Proteomes" id="UP000614996"/>
    </source>
</evidence>
<keyword evidence="3" id="KW-1185">Reference proteome</keyword>
<dbReference type="AlphaFoldDB" id="A0A8J4AGH3"/>
<proteinExistence type="predicted"/>